<keyword evidence="2" id="KW-1133">Transmembrane helix</keyword>
<gene>
    <name evidence="3" type="ORF">Poly41_47490</name>
</gene>
<reference evidence="3 4" key="1">
    <citation type="submission" date="2019-02" db="EMBL/GenBank/DDBJ databases">
        <title>Deep-cultivation of Planctomycetes and their phenomic and genomic characterization uncovers novel biology.</title>
        <authorList>
            <person name="Wiegand S."/>
            <person name="Jogler M."/>
            <person name="Boedeker C."/>
            <person name="Pinto D."/>
            <person name="Vollmers J."/>
            <person name="Rivas-Marin E."/>
            <person name="Kohn T."/>
            <person name="Peeters S.H."/>
            <person name="Heuer A."/>
            <person name="Rast P."/>
            <person name="Oberbeckmann S."/>
            <person name="Bunk B."/>
            <person name="Jeske O."/>
            <person name="Meyerdierks A."/>
            <person name="Storesund J.E."/>
            <person name="Kallscheuer N."/>
            <person name="Luecker S."/>
            <person name="Lage O.M."/>
            <person name="Pohl T."/>
            <person name="Merkel B.J."/>
            <person name="Hornburger P."/>
            <person name="Mueller R.-W."/>
            <person name="Bruemmer F."/>
            <person name="Labrenz M."/>
            <person name="Spormann A.M."/>
            <person name="Op Den Camp H."/>
            <person name="Overmann J."/>
            <person name="Amann R."/>
            <person name="Jetten M.S.M."/>
            <person name="Mascher T."/>
            <person name="Medema M.H."/>
            <person name="Devos D.P."/>
            <person name="Kaster A.-K."/>
            <person name="Ovreas L."/>
            <person name="Rohde M."/>
            <person name="Galperin M.Y."/>
            <person name="Jogler C."/>
        </authorList>
    </citation>
    <scope>NUCLEOTIDE SEQUENCE [LARGE SCALE GENOMIC DNA]</scope>
    <source>
        <strain evidence="3 4">Poly41</strain>
    </source>
</reference>
<dbReference type="Proteomes" id="UP000319143">
    <property type="component" value="Unassembled WGS sequence"/>
</dbReference>
<comment type="caution">
    <text evidence="3">The sequence shown here is derived from an EMBL/GenBank/DDBJ whole genome shotgun (WGS) entry which is preliminary data.</text>
</comment>
<keyword evidence="2" id="KW-0472">Membrane</keyword>
<evidence type="ECO:0000313" key="4">
    <source>
        <dbReference type="Proteomes" id="UP000319143"/>
    </source>
</evidence>
<evidence type="ECO:0000256" key="2">
    <source>
        <dbReference type="SAM" id="Phobius"/>
    </source>
</evidence>
<accession>A0A5C6D9Z6</accession>
<feature type="transmembrane region" description="Helical" evidence="2">
    <location>
        <begin position="12"/>
        <end position="39"/>
    </location>
</feature>
<dbReference type="EMBL" id="SJPV01000009">
    <property type="protein sequence ID" value="TWU33752.1"/>
    <property type="molecule type" value="Genomic_DNA"/>
</dbReference>
<sequence length="411" mass="44855">MRFSLTKQFRSAITLVEVMFAIGVVLIGLLGLLSVMPLAGRRAQDSISLSMGSALSESVLTDLQSRRYLNNGQLGQVPSIRPIAALTKLTVPTMTTPTMLPFCIDPMFASFDADANSRTLSTNGYDPTLFPFYKVNHDPLLDPSSSNSTVWPFPQPRMLRVGVTRLKLFNAMLNIEEALMLTENQDDLPVFRPKDRSLNSTYQSMESVSSGLDYGKRVPTGDFSWIATVNPLPGNVYATVSIVVIRDRERTFEVPTTVAATPRENAESERLAYVSYAQGFSGGSGGTVHLVGAGNTISRLRTDDWVLLSRRSPAPNLVSQHRWYRVASADIDAEEAVPTSNTSLNGTVPLPDPSPANRNSEVWLRRVVLDGPDFTFGFTGSADGAVVDNTFATIVPNVVSVTERVMLLSDL</sequence>
<keyword evidence="4" id="KW-1185">Reference proteome</keyword>
<evidence type="ECO:0000313" key="3">
    <source>
        <dbReference type="EMBL" id="TWU33752.1"/>
    </source>
</evidence>
<protein>
    <submittedName>
        <fullName evidence="3">Uncharacterized protein</fullName>
    </submittedName>
</protein>
<dbReference type="AlphaFoldDB" id="A0A5C6D9Z6"/>
<organism evidence="3 4">
    <name type="scientific">Novipirellula artificiosorum</name>
    <dbReference type="NCBI Taxonomy" id="2528016"/>
    <lineage>
        <taxon>Bacteria</taxon>
        <taxon>Pseudomonadati</taxon>
        <taxon>Planctomycetota</taxon>
        <taxon>Planctomycetia</taxon>
        <taxon>Pirellulales</taxon>
        <taxon>Pirellulaceae</taxon>
        <taxon>Novipirellula</taxon>
    </lineage>
</organism>
<name>A0A5C6D9Z6_9BACT</name>
<dbReference type="OrthoDB" id="265202at2"/>
<evidence type="ECO:0000256" key="1">
    <source>
        <dbReference type="SAM" id="MobiDB-lite"/>
    </source>
</evidence>
<feature type="region of interest" description="Disordered" evidence="1">
    <location>
        <begin position="337"/>
        <end position="356"/>
    </location>
</feature>
<proteinExistence type="predicted"/>
<dbReference type="RefSeq" id="WP_146529116.1">
    <property type="nucleotide sequence ID" value="NZ_SJPV01000009.1"/>
</dbReference>
<keyword evidence="2" id="KW-0812">Transmembrane</keyword>